<dbReference type="InterPro" id="IPR022742">
    <property type="entry name" value="Hydrolase_4"/>
</dbReference>
<dbReference type="Gene3D" id="3.40.50.1820">
    <property type="entry name" value="alpha/beta hydrolase"/>
    <property type="match status" value="1"/>
</dbReference>
<dbReference type="Proteomes" id="UP000317043">
    <property type="component" value="Unassembled WGS sequence"/>
</dbReference>
<keyword evidence="2" id="KW-0378">Hydrolase</keyword>
<keyword evidence="3" id="KW-1185">Reference proteome</keyword>
<evidence type="ECO:0000313" key="3">
    <source>
        <dbReference type="Proteomes" id="UP000317043"/>
    </source>
</evidence>
<dbReference type="InParanoid" id="A0A543AQI8"/>
<dbReference type="InterPro" id="IPR029058">
    <property type="entry name" value="AB_hydrolase_fold"/>
</dbReference>
<dbReference type="PANTHER" id="PTHR43433">
    <property type="entry name" value="HYDROLASE, ALPHA/BETA FOLD FAMILY PROTEIN"/>
    <property type="match status" value="1"/>
</dbReference>
<evidence type="ECO:0000313" key="2">
    <source>
        <dbReference type="EMBL" id="TQL74850.1"/>
    </source>
</evidence>
<dbReference type="InterPro" id="IPR050471">
    <property type="entry name" value="AB_hydrolase"/>
</dbReference>
<dbReference type="SUPFAM" id="SSF53474">
    <property type="entry name" value="alpha/beta-Hydrolases"/>
    <property type="match status" value="1"/>
</dbReference>
<dbReference type="PIRSF" id="PIRSF037442">
    <property type="entry name" value="UCP037442_abhydr"/>
    <property type="match status" value="1"/>
</dbReference>
<dbReference type="InterPro" id="IPR017208">
    <property type="entry name" value="UCP037442_abhydr"/>
</dbReference>
<protein>
    <submittedName>
        <fullName evidence="2">Putative alpha/beta hydrolase</fullName>
    </submittedName>
</protein>
<comment type="caution">
    <text evidence="2">The sequence shown here is derived from an EMBL/GenBank/DDBJ whole genome shotgun (WGS) entry which is preliminary data.</text>
</comment>
<accession>A0A543AQI8</accession>
<name>A0A543AQI8_9ACTN</name>
<dbReference type="EMBL" id="VFOW01000001">
    <property type="protein sequence ID" value="TQL74850.1"/>
    <property type="molecule type" value="Genomic_DNA"/>
</dbReference>
<sequence length="278" mass="30324">MTAYDQRTLRRHGQQLAYHRYPVTDADTAVILLPAMGVPAGYYRRMAGELTGLGIDVTVADLRGTGDSTPVATRAAGYGYLDLVDDADVLLDEVTPELAGRRILLLGHSLGGHISSLLLSRRTARGQDIPVHGLCLVACGLPYHALYGWRSPFLYGMATSMTLFASVRGHWPGYGFAGRQARGVIRDWAHTVHHGRFVDPTLDAGLAEVKIPLLAVTVDGDQYTPPATITHLTDKFTATEATRFHYSHSAAGSRLDHFRWARHSGGLLPQLTGFINHM</sequence>
<dbReference type="RefSeq" id="WP_142034267.1">
    <property type="nucleotide sequence ID" value="NZ_JBHTGS010000002.1"/>
</dbReference>
<dbReference type="OrthoDB" id="4536625at2"/>
<dbReference type="AlphaFoldDB" id="A0A543AQI8"/>
<dbReference type="GO" id="GO:0016787">
    <property type="term" value="F:hydrolase activity"/>
    <property type="evidence" value="ECO:0007669"/>
    <property type="project" value="UniProtKB-KW"/>
</dbReference>
<organism evidence="2 3">
    <name type="scientific">Stackebrandtia endophytica</name>
    <dbReference type="NCBI Taxonomy" id="1496996"/>
    <lineage>
        <taxon>Bacteria</taxon>
        <taxon>Bacillati</taxon>
        <taxon>Actinomycetota</taxon>
        <taxon>Actinomycetes</taxon>
        <taxon>Glycomycetales</taxon>
        <taxon>Glycomycetaceae</taxon>
        <taxon>Stackebrandtia</taxon>
    </lineage>
</organism>
<dbReference type="Pfam" id="PF12146">
    <property type="entry name" value="Hydrolase_4"/>
    <property type="match status" value="1"/>
</dbReference>
<reference evidence="2 3" key="1">
    <citation type="submission" date="2019-06" db="EMBL/GenBank/DDBJ databases">
        <title>Sequencing the genomes of 1000 actinobacteria strains.</title>
        <authorList>
            <person name="Klenk H.-P."/>
        </authorList>
    </citation>
    <scope>NUCLEOTIDE SEQUENCE [LARGE SCALE GENOMIC DNA]</scope>
    <source>
        <strain evidence="2 3">DSM 45928</strain>
    </source>
</reference>
<evidence type="ECO:0000259" key="1">
    <source>
        <dbReference type="Pfam" id="PF12146"/>
    </source>
</evidence>
<proteinExistence type="predicted"/>
<feature type="domain" description="Serine aminopeptidase S33" evidence="1">
    <location>
        <begin position="26"/>
        <end position="145"/>
    </location>
</feature>
<gene>
    <name evidence="2" type="ORF">FB566_0339</name>
</gene>
<dbReference type="PANTHER" id="PTHR43433:SF5">
    <property type="entry name" value="AB HYDROLASE-1 DOMAIN-CONTAINING PROTEIN"/>
    <property type="match status" value="1"/>
</dbReference>